<feature type="coiled-coil region" evidence="5">
    <location>
        <begin position="89"/>
        <end position="116"/>
    </location>
</feature>
<evidence type="ECO:0000256" key="1">
    <source>
        <dbReference type="ARBA" id="ARBA00023015"/>
    </source>
</evidence>
<feature type="compositionally biased region" description="Polar residues" evidence="6">
    <location>
        <begin position="885"/>
        <end position="895"/>
    </location>
</feature>
<keyword evidence="9" id="KW-1185">Reference proteome</keyword>
<evidence type="ECO:0000256" key="5">
    <source>
        <dbReference type="SAM" id="Coils"/>
    </source>
</evidence>
<dbReference type="PANTHER" id="PTHR31069">
    <property type="entry name" value="OLEATE-ACTIVATED TRANSCRIPTION FACTOR 1-RELATED"/>
    <property type="match status" value="1"/>
</dbReference>
<dbReference type="InterPro" id="IPR050675">
    <property type="entry name" value="OAF3"/>
</dbReference>
<dbReference type="eggNOG" id="ENOG502SABA">
    <property type="taxonomic scope" value="Eukaryota"/>
</dbReference>
<feature type="compositionally biased region" description="Polar residues" evidence="6">
    <location>
        <begin position="969"/>
        <end position="990"/>
    </location>
</feature>
<evidence type="ECO:0000256" key="2">
    <source>
        <dbReference type="ARBA" id="ARBA00023125"/>
    </source>
</evidence>
<keyword evidence="5" id="KW-0175">Coiled coil</keyword>
<dbReference type="Gene3D" id="4.10.240.10">
    <property type="entry name" value="Zn(2)-C6 fungal-type DNA-binding domain"/>
    <property type="match status" value="1"/>
</dbReference>
<dbReference type="EMBL" id="FO082046">
    <property type="protein sequence ID" value="CCE87051.1"/>
    <property type="molecule type" value="Genomic_DNA"/>
</dbReference>
<dbReference type="PANTHER" id="PTHR31069:SF12">
    <property type="entry name" value="TRANSCRIPTION FACTOR DOMAIN-CONTAINING PROTEIN"/>
    <property type="match status" value="1"/>
</dbReference>
<dbReference type="HOGENOM" id="CLU_005088_0_0_1"/>
<name>G8XZE2_PICSO</name>
<keyword evidence="3" id="KW-0804">Transcription</keyword>
<proteinExistence type="predicted"/>
<dbReference type="GO" id="GO:0005634">
    <property type="term" value="C:nucleus"/>
    <property type="evidence" value="ECO:0007669"/>
    <property type="project" value="TreeGrafter"/>
</dbReference>
<organism evidence="8 9">
    <name type="scientific">Pichia sorbitophila (strain ATCC MYA-4447 / BCRC 22081 / CBS 7064 / NBRC 10061 / NRRL Y-12695)</name>
    <name type="common">Hybrid yeast</name>
    <dbReference type="NCBI Taxonomy" id="559304"/>
    <lineage>
        <taxon>Eukaryota</taxon>
        <taxon>Fungi</taxon>
        <taxon>Dikarya</taxon>
        <taxon>Ascomycota</taxon>
        <taxon>Saccharomycotina</taxon>
        <taxon>Pichiomycetes</taxon>
        <taxon>Debaryomycetaceae</taxon>
        <taxon>Millerozyma</taxon>
    </lineage>
</organism>
<evidence type="ECO:0000313" key="9">
    <source>
        <dbReference type="Proteomes" id="UP000005222"/>
    </source>
</evidence>
<dbReference type="GO" id="GO:0000981">
    <property type="term" value="F:DNA-binding transcription factor activity, RNA polymerase II-specific"/>
    <property type="evidence" value="ECO:0007669"/>
    <property type="project" value="InterPro"/>
</dbReference>
<dbReference type="InterPro" id="IPR036864">
    <property type="entry name" value="Zn2-C6_fun-type_DNA-bd_sf"/>
</dbReference>
<gene>
    <name evidence="8" type="primary">Piso0_005588</name>
    <name evidence="8" type="ORF">GNLVRS01_PISO0N18207g</name>
</gene>
<evidence type="ECO:0000256" key="3">
    <source>
        <dbReference type="ARBA" id="ARBA00023163"/>
    </source>
</evidence>
<accession>G8XZE2</accession>
<dbReference type="GO" id="GO:0000978">
    <property type="term" value="F:RNA polymerase II cis-regulatory region sequence-specific DNA binding"/>
    <property type="evidence" value="ECO:0007669"/>
    <property type="project" value="TreeGrafter"/>
</dbReference>
<dbReference type="OMA" id="TMRMANA"/>
<dbReference type="Proteomes" id="UP000005222">
    <property type="component" value="Chromosome N"/>
</dbReference>
<feature type="domain" description="Zn(2)-C6 fungal-type" evidence="7">
    <location>
        <begin position="18"/>
        <end position="50"/>
    </location>
</feature>
<evidence type="ECO:0000313" key="8">
    <source>
        <dbReference type="EMBL" id="CCE87051.1"/>
    </source>
</evidence>
<dbReference type="InterPro" id="IPR001138">
    <property type="entry name" value="Zn2Cys6_DnaBD"/>
</dbReference>
<sequence>MTEAKNSGSSKRNRVPVSCLICKRRKVKCDKVKPACGGCVKNGAAHLCTYLEPSWGKDLPKDKGNVENGVKETKQDGVSGELDELRRFKSQYEEIMKQQRDTIDDLRRQITIVEQLRPKGDTKETDEVAILRKFRSLEKQLLKIRRDSVLSVENDTARKDVFVDIYSWSSIVKIDPQLTMLWYKLSNMQKMYHMFKMQNMKACPKQEGDQMQRKRQRIKKAGHIISEIDFTYSTGADTVPTSKSSKCPVVDCDFNYLTSKALSKPNPQHETQTTNLKESRSELKVYVNGKGEIVKCNFMESMALDILVDQQALWRSTLGLIDTSSFMDYEQVRFLIDFFFSDVNQSYTKDLLVIYKTQIISTIHATGEGKAALSGFKNSGTDRERFHRLQSQGLSLCLLSMIIQDSLFLFRRNNTISYVNENGKDFQRLFGAELAHTTFFQKERQILIQIENHLPLFESTDTANSLMFVACCLYLLNRQIALSRDIGSEFRTSFQRVFNILTRVLCNENKPMSIWADPTSIVADEAHGEDINIEDIRIHVCTAWADTMRMANASINYVLPSMDGYVAKDAEDALQRFLPKILDWEKPRKEIAYIRSRKQRDNKALETFLQGYYTVIKTLVLLQKGVQSEGRNTMTVADIENLQRECSRSLETVEELTAPSIVNGSGSTNPDPYNKLQFERAVRVYELKGGLIFHQFYLSYLLLLHYEGKAEQVTRTQVGHRYRDVIRCAADIAQFIWKGCETYSSNYHVSLVNVELAHRIVQPSIGLILRLADQQHSGDLDLEPAARELGVVLNGPEPVRMLLKKRIADLVSMTITAVWNGAAPDRPRVSKIRRIWDFYVNFLKHSHSFDASAFARLHSRHFGTGSATPSDCPALAHLGARPVTPSLSHTAEHNTNPPPASCPINHLVLDAGSGKTIDADSSTPASRSVAPDADTERGTKRRCPFDHGSAKISREGPESRAYAAKESNVRSSHSRTSGPPATEEPTSVSRESADSARAVSAEPPVASWPATFDSLLPSDVFGSLDLDLDLDLTTLDFDLPPVDAASWENLLPSAAFP</sequence>
<dbReference type="SMART" id="SM00066">
    <property type="entry name" value="GAL4"/>
    <property type="match status" value="1"/>
</dbReference>
<keyword evidence="4" id="KW-0539">Nucleus</keyword>
<keyword evidence="1" id="KW-0805">Transcription regulation</keyword>
<reference evidence="8 9" key="1">
    <citation type="journal article" date="2012" name="G3 (Bethesda)">
        <title>Pichia sorbitophila, an interspecies yeast hybrid reveals early steps of genome resolution following polyploidization.</title>
        <authorList>
            <person name="Leh Louis V."/>
            <person name="Despons L."/>
            <person name="Friedrich A."/>
            <person name="Martin T."/>
            <person name="Durrens P."/>
            <person name="Casaregola S."/>
            <person name="Neuveglise C."/>
            <person name="Fairhead C."/>
            <person name="Marck C."/>
            <person name="Cruz J.A."/>
            <person name="Straub M.L."/>
            <person name="Kugler V."/>
            <person name="Sacerdot C."/>
            <person name="Uzunov Z."/>
            <person name="Thierry A."/>
            <person name="Weiss S."/>
            <person name="Bleykasten C."/>
            <person name="De Montigny J."/>
            <person name="Jacques N."/>
            <person name="Jung P."/>
            <person name="Lemaire M."/>
            <person name="Mallet S."/>
            <person name="Morel G."/>
            <person name="Richard G.F."/>
            <person name="Sarkar A."/>
            <person name="Savel G."/>
            <person name="Schacherer J."/>
            <person name="Seret M.L."/>
            <person name="Talla E."/>
            <person name="Samson G."/>
            <person name="Jubin C."/>
            <person name="Poulain J."/>
            <person name="Vacherie B."/>
            <person name="Barbe V."/>
            <person name="Pelletier E."/>
            <person name="Sherman D.J."/>
            <person name="Westhof E."/>
            <person name="Weissenbach J."/>
            <person name="Baret P.V."/>
            <person name="Wincker P."/>
            <person name="Gaillardin C."/>
            <person name="Dujon B."/>
            <person name="Souciet J.L."/>
        </authorList>
    </citation>
    <scope>NUCLEOTIDE SEQUENCE [LARGE SCALE GENOMIC DNA]</scope>
    <source>
        <strain evidence="9">ATCC MYA-4447 / BCRC 22081 / CBS 7064 / NBRC 10061 / NRRL Y-12695</strain>
    </source>
</reference>
<dbReference type="STRING" id="559304.G8XZE2"/>
<dbReference type="AlphaFoldDB" id="G8XZE2"/>
<dbReference type="GO" id="GO:0008270">
    <property type="term" value="F:zinc ion binding"/>
    <property type="evidence" value="ECO:0007669"/>
    <property type="project" value="InterPro"/>
</dbReference>
<dbReference type="CDD" id="cd00067">
    <property type="entry name" value="GAL4"/>
    <property type="match status" value="1"/>
</dbReference>
<feature type="region of interest" description="Disordered" evidence="6">
    <location>
        <begin position="884"/>
        <end position="1004"/>
    </location>
</feature>
<dbReference type="Pfam" id="PF00172">
    <property type="entry name" value="Zn_clus"/>
    <property type="match status" value="1"/>
</dbReference>
<evidence type="ECO:0000259" key="7">
    <source>
        <dbReference type="PROSITE" id="PS50048"/>
    </source>
</evidence>
<keyword evidence="2" id="KW-0238">DNA-binding</keyword>
<dbReference type="PROSITE" id="PS50048">
    <property type="entry name" value="ZN2_CY6_FUNGAL_2"/>
    <property type="match status" value="1"/>
</dbReference>
<feature type="compositionally biased region" description="Basic and acidic residues" evidence="6">
    <location>
        <begin position="934"/>
        <end position="958"/>
    </location>
</feature>
<evidence type="ECO:0000256" key="6">
    <source>
        <dbReference type="SAM" id="MobiDB-lite"/>
    </source>
</evidence>
<dbReference type="PROSITE" id="PS00463">
    <property type="entry name" value="ZN2_CY6_FUNGAL_1"/>
    <property type="match status" value="1"/>
</dbReference>
<evidence type="ECO:0000256" key="4">
    <source>
        <dbReference type="ARBA" id="ARBA00023242"/>
    </source>
</evidence>
<protein>
    <submittedName>
        <fullName evidence="8">Piso0_005588 protein</fullName>
    </submittedName>
</protein>
<dbReference type="SUPFAM" id="SSF57701">
    <property type="entry name" value="Zn2/Cys6 DNA-binding domain"/>
    <property type="match status" value="1"/>
</dbReference>
<dbReference type="OrthoDB" id="427480at2759"/>
<dbReference type="InParanoid" id="G8XZE2"/>
<dbReference type="GO" id="GO:0045944">
    <property type="term" value="P:positive regulation of transcription by RNA polymerase II"/>
    <property type="evidence" value="ECO:0007669"/>
    <property type="project" value="TreeGrafter"/>
</dbReference>